<accession>A8F5T0</accession>
<gene>
    <name evidence="1" type="ordered locus">Tlet_0948</name>
</gene>
<dbReference type="AlphaFoldDB" id="A8F5T0"/>
<dbReference type="InterPro" id="IPR045706">
    <property type="entry name" value="DUF6062"/>
</dbReference>
<organism evidence="1 2">
    <name type="scientific">Pseudothermotoga lettingae (strain ATCC BAA-301 / DSM 14385 / NBRC 107922 / TMO)</name>
    <name type="common">Thermotoga lettingae</name>
    <dbReference type="NCBI Taxonomy" id="416591"/>
    <lineage>
        <taxon>Bacteria</taxon>
        <taxon>Thermotogati</taxon>
        <taxon>Thermotogota</taxon>
        <taxon>Thermotogae</taxon>
        <taxon>Thermotogales</taxon>
        <taxon>Thermotogaceae</taxon>
        <taxon>Pseudothermotoga</taxon>
    </lineage>
</organism>
<dbReference type="eggNOG" id="ENOG50330XX">
    <property type="taxonomic scope" value="Bacteria"/>
</dbReference>
<reference evidence="1 2" key="1">
    <citation type="submission" date="2007-08" db="EMBL/GenBank/DDBJ databases">
        <title>Complete sequence of Thermotoga lettingae TMO.</title>
        <authorList>
            <consortium name="US DOE Joint Genome Institute"/>
            <person name="Copeland A."/>
            <person name="Lucas S."/>
            <person name="Lapidus A."/>
            <person name="Barry K."/>
            <person name="Glavina del Rio T."/>
            <person name="Dalin E."/>
            <person name="Tice H."/>
            <person name="Pitluck S."/>
            <person name="Foster B."/>
            <person name="Bruce D."/>
            <person name="Schmutz J."/>
            <person name="Larimer F."/>
            <person name="Land M."/>
            <person name="Hauser L."/>
            <person name="Kyrpides N."/>
            <person name="Mikhailova N."/>
            <person name="Nelson K."/>
            <person name="Gogarten J.P."/>
            <person name="Noll K."/>
            <person name="Richardson P."/>
        </authorList>
    </citation>
    <scope>NUCLEOTIDE SEQUENCE [LARGE SCALE GENOMIC DNA]</scope>
    <source>
        <strain evidence="2">ATCC BAA-301 / DSM 14385 / NBRC 107922 / TMO</strain>
    </source>
</reference>
<keyword evidence="2" id="KW-1185">Reference proteome</keyword>
<dbReference type="KEGG" id="tle:Tlet_0948"/>
<dbReference type="HOGENOM" id="CLU_1288407_0_0_0"/>
<evidence type="ECO:0000313" key="1">
    <source>
        <dbReference type="EMBL" id="ABV33514.1"/>
    </source>
</evidence>
<sequence>MNPRNFAEIKIIEAFEKQTDDCPICELIYTSVEKFVEEILYEFVNDPNTRSRLRRGICSKHVLAIENTLNNHPELGLLGLAIIYEDIMSEMIKDMVKNCHTESECLFCKHESESEKIYVETCTSFISDILSIYEKSKRILCRDHYWKIFLATNHINQENLKAIQVKKLLDLKSKLTVFIEKHDYRKDKQMGDTPRACKIAGMLISNNRIQDGRNRLWLWRFLPKR</sequence>
<name>A8F5T0_PSELT</name>
<dbReference type="EMBL" id="CP000812">
    <property type="protein sequence ID" value="ABV33514.1"/>
    <property type="molecule type" value="Genomic_DNA"/>
</dbReference>
<dbReference type="RefSeq" id="WP_012002995.1">
    <property type="nucleotide sequence ID" value="NC_009828.1"/>
</dbReference>
<protein>
    <submittedName>
        <fullName evidence="1">Uncharacterized protein</fullName>
    </submittedName>
</protein>
<reference evidence="1 2" key="2">
    <citation type="journal article" date="2009" name="Proc. Natl. Acad. Sci. U.S.A.">
        <title>On the chimeric nature, thermophilic origin, and phylogenetic placement of the Thermotogales.</title>
        <authorList>
            <person name="Zhaxybayeva O."/>
            <person name="Swithers K.S."/>
            <person name="Lapierre P."/>
            <person name="Fournier G.P."/>
            <person name="Bickhart D.M."/>
            <person name="DeBoy R.T."/>
            <person name="Nelson K.E."/>
            <person name="Nesbo C.L."/>
            <person name="Doolittle W.F."/>
            <person name="Gogarten J.P."/>
            <person name="Noll K.M."/>
        </authorList>
    </citation>
    <scope>NUCLEOTIDE SEQUENCE [LARGE SCALE GENOMIC DNA]</scope>
    <source>
        <strain evidence="2">ATCC BAA-301 / DSM 14385 / NBRC 107922 / TMO</strain>
    </source>
</reference>
<dbReference type="STRING" id="416591.Tlet_0948"/>
<proteinExistence type="predicted"/>
<dbReference type="Pfam" id="PF19538">
    <property type="entry name" value="DUF6062"/>
    <property type="match status" value="1"/>
</dbReference>
<evidence type="ECO:0000313" key="2">
    <source>
        <dbReference type="Proteomes" id="UP000002016"/>
    </source>
</evidence>
<dbReference type="OrthoDB" id="9810814at2"/>
<dbReference type="Proteomes" id="UP000002016">
    <property type="component" value="Chromosome"/>
</dbReference>